<evidence type="ECO:0000313" key="2">
    <source>
        <dbReference type="Proteomes" id="UP000887116"/>
    </source>
</evidence>
<dbReference type="OrthoDB" id="6436907at2759"/>
<proteinExistence type="predicted"/>
<reference evidence="1" key="1">
    <citation type="submission" date="2020-07" db="EMBL/GenBank/DDBJ databases">
        <title>Multicomponent nature underlies the extraordinary mechanical properties of spider dragline silk.</title>
        <authorList>
            <person name="Kono N."/>
            <person name="Nakamura H."/>
            <person name="Mori M."/>
            <person name="Yoshida Y."/>
            <person name="Ohtoshi R."/>
            <person name="Malay A.D."/>
            <person name="Moran D.A.P."/>
            <person name="Tomita M."/>
            <person name="Numata K."/>
            <person name="Arakawa K."/>
        </authorList>
    </citation>
    <scope>NUCLEOTIDE SEQUENCE</scope>
</reference>
<comment type="caution">
    <text evidence="1">The sequence shown here is derived from an EMBL/GenBank/DDBJ whole genome shotgun (WGS) entry which is preliminary data.</text>
</comment>
<evidence type="ECO:0000313" key="1">
    <source>
        <dbReference type="EMBL" id="GFR11269.1"/>
    </source>
</evidence>
<sequence length="398" mass="45439">MAATQETRNASSNEIYLPTSANEPEFNFQQSLHFFKEQLILNNAELASRSTNNDISNPFEIHFLDKNKSQLHIDQSSDEMPRNSNKISIPTVDTILESVRVLRAIQKSQEQRGSSWSLNMESKQDSLSFESSEDQEMNGSQITKDFLSFPKDTKSLGEIESQEIIYSETSNETRFFWPNHQIVAKACHNDAFLMKQNTGNDHDQNEPISLLSHKKQDDIYELLKKDSKNTNRNNSNDVSEVIGRETIQEKEKVFCQTNTQRFSEDSRYATLSSTSNTTTSDHSDWDMDCVGTTVISCFCAESSKFLKDNGISSNSYDNAQQDVFHNTGLTKETNYTNDQTENITSSCLHHLRPESRSDTCSSHYVSAECSPCVSLHGDFEHHLDENYQSKLFRFPLLY</sequence>
<name>A0A8X6HX39_TRICU</name>
<accession>A0A8X6HX39</accession>
<protein>
    <submittedName>
        <fullName evidence="1">Uncharacterized protein</fullName>
    </submittedName>
</protein>
<keyword evidence="2" id="KW-1185">Reference proteome</keyword>
<dbReference type="AlphaFoldDB" id="A0A8X6HX39"/>
<dbReference type="EMBL" id="BMAO01006752">
    <property type="protein sequence ID" value="GFR11269.1"/>
    <property type="molecule type" value="Genomic_DNA"/>
</dbReference>
<organism evidence="1 2">
    <name type="scientific">Trichonephila clavata</name>
    <name type="common">Joro spider</name>
    <name type="synonym">Nephila clavata</name>
    <dbReference type="NCBI Taxonomy" id="2740835"/>
    <lineage>
        <taxon>Eukaryota</taxon>
        <taxon>Metazoa</taxon>
        <taxon>Ecdysozoa</taxon>
        <taxon>Arthropoda</taxon>
        <taxon>Chelicerata</taxon>
        <taxon>Arachnida</taxon>
        <taxon>Araneae</taxon>
        <taxon>Araneomorphae</taxon>
        <taxon>Entelegynae</taxon>
        <taxon>Araneoidea</taxon>
        <taxon>Nephilidae</taxon>
        <taxon>Trichonephila</taxon>
    </lineage>
</organism>
<dbReference type="Proteomes" id="UP000887116">
    <property type="component" value="Unassembled WGS sequence"/>
</dbReference>
<gene>
    <name evidence="1" type="primary">AVEN_50024_1</name>
    <name evidence="1" type="ORF">TNCT_7531</name>
</gene>